<protein>
    <submittedName>
        <fullName evidence="2">Tetratricopeptide repeat protein</fullName>
    </submittedName>
</protein>
<feature type="region of interest" description="Disordered" evidence="1">
    <location>
        <begin position="298"/>
        <end position="336"/>
    </location>
</feature>
<evidence type="ECO:0000313" key="3">
    <source>
        <dbReference type="Proteomes" id="UP000253868"/>
    </source>
</evidence>
<dbReference type="Gene3D" id="1.25.40.10">
    <property type="entry name" value="Tetratricopeptide repeat domain"/>
    <property type="match status" value="1"/>
</dbReference>
<dbReference type="Gene3D" id="3.40.50.300">
    <property type="entry name" value="P-loop containing nucleotide triphosphate hydrolases"/>
    <property type="match status" value="1"/>
</dbReference>
<organism evidence="2 3">
    <name type="scientific">Streptomyces paludis</name>
    <dbReference type="NCBI Taxonomy" id="2282738"/>
    <lineage>
        <taxon>Bacteria</taxon>
        <taxon>Bacillati</taxon>
        <taxon>Actinomycetota</taxon>
        <taxon>Actinomycetes</taxon>
        <taxon>Kitasatosporales</taxon>
        <taxon>Streptomycetaceae</taxon>
        <taxon>Streptomyces</taxon>
    </lineage>
</organism>
<dbReference type="PANTHER" id="PTHR47691:SF3">
    <property type="entry name" value="HTH-TYPE TRANSCRIPTIONAL REGULATOR RV0890C-RELATED"/>
    <property type="match status" value="1"/>
</dbReference>
<sequence>MLDPMSLAAITAVLGAVGAGMANEAGKWAWESAGGLVRRIAGREVVAPAGPAELSAVARLVHEGVLRDPAFARAWAAFARTAPGPARADSIPSLPPSVRFFTDRRAAMRQLDREARRKADGRPRVALVHGPEGIGTSALAVHWGCRRADLFPGGQLYADLRGASPGTAVDTQVVLRSLLAQLGMAQDAIPPDAADRRDAFRRCAADRRLLVVLDHAHSSAQVLPLLTSAPGVLTVVVARRPLAGLDAFLVPVGPLADKDARRLLTDLAGEETLAGARDEVPRLLERCAGSPYALRAAVPRLTDPDGYPDSDPDGPTPGATGRAAALRPEEPSMAGTDPVRAAVESAYRALDPGTARVYRLMSLRAWPALDPAAVAGAIGLPEAEAARSLGELADRQLLERTDTGRYHYRPVVREHAESAAAGEDRIAACAAALARTVRRYARFAARARLAALPGAWAIGPLYEELRGGPSPYGSTGEALGALAAELGNLVEAVHAAEESGDADAVFALCQALWPLQLKAGHHDVLLPALRAGVRVAEGHCPGTRQAGRMHSLLGLDLMELRRYEEAEAELTAAAGAEEAAGHPLGHASAVESLGLLRLRQWRFAEAYASFEAAAAVLGRIAPEDESAGQLPRAHALLARHRGRALRGLGDFEGSRALLTEALAHFRSTGEAYNTARTLTDLAETHLDEDDPAGALPLIDEALVALDKEGAAHHLGLLRALRERCLSAPGG</sequence>
<gene>
    <name evidence="2" type="ORF">DVK44_30420</name>
</gene>
<evidence type="ECO:0000256" key="1">
    <source>
        <dbReference type="SAM" id="MobiDB-lite"/>
    </source>
</evidence>
<dbReference type="KEGG" id="spad:DVK44_30420"/>
<dbReference type="InterPro" id="IPR027417">
    <property type="entry name" value="P-loop_NTPase"/>
</dbReference>
<feature type="compositionally biased region" description="Low complexity" evidence="1">
    <location>
        <begin position="316"/>
        <end position="325"/>
    </location>
</feature>
<name>A0A345HX75_9ACTN</name>
<dbReference type="AlphaFoldDB" id="A0A345HX75"/>
<reference evidence="3" key="1">
    <citation type="submission" date="2018-07" db="EMBL/GenBank/DDBJ databases">
        <authorList>
            <person name="Zhao J."/>
        </authorList>
    </citation>
    <scope>NUCLEOTIDE SEQUENCE [LARGE SCALE GENOMIC DNA]</scope>
    <source>
        <strain evidence="3">GSSD-12</strain>
    </source>
</reference>
<keyword evidence="3" id="KW-1185">Reference proteome</keyword>
<dbReference type="EMBL" id="CP031194">
    <property type="protein sequence ID" value="AXG81299.1"/>
    <property type="molecule type" value="Genomic_DNA"/>
</dbReference>
<dbReference type="OrthoDB" id="5521887at2"/>
<evidence type="ECO:0000313" key="2">
    <source>
        <dbReference type="EMBL" id="AXG81299.1"/>
    </source>
</evidence>
<dbReference type="RefSeq" id="WP_114663840.1">
    <property type="nucleotide sequence ID" value="NZ_CP031194.1"/>
</dbReference>
<dbReference type="Proteomes" id="UP000253868">
    <property type="component" value="Chromosome"/>
</dbReference>
<accession>A0A345HX75</accession>
<proteinExistence type="predicted"/>
<dbReference type="PANTHER" id="PTHR47691">
    <property type="entry name" value="REGULATOR-RELATED"/>
    <property type="match status" value="1"/>
</dbReference>
<dbReference type="InterPro" id="IPR011990">
    <property type="entry name" value="TPR-like_helical_dom_sf"/>
</dbReference>
<dbReference type="SUPFAM" id="SSF52540">
    <property type="entry name" value="P-loop containing nucleoside triphosphate hydrolases"/>
    <property type="match status" value="1"/>
</dbReference>
<dbReference type="SUPFAM" id="SSF48452">
    <property type="entry name" value="TPR-like"/>
    <property type="match status" value="1"/>
</dbReference>